<dbReference type="InterPro" id="IPR011545">
    <property type="entry name" value="DEAD/DEAH_box_helicase_dom"/>
</dbReference>
<sequence>MLKYLGVKRSSGSETDQSEGSDVARSYSLEELKTKMEAAQKKHFGYKNLKGFQIEAVNAVFNKRDSLIVMATGMGKSLCYQIPSLMEEAKNKFTVVISPLISLMTDQVDNLNRKRIPSVFLGSGQKVSNQQVLTEVKQGMYKIVYCSPEYALLNKQLFLVLRKRILLVAIDEVHCMSEWGHDFRPSYRKLNELRENLIGIPFMGLTATCTREVQKDIVKNLDFDVKTCLIKTSSVNKRNLFYCVREKTNIFNDLKDVLDIPNNKSLERTKRFIDNSKICPYNSTLIYVNSKKECENIFSFLLEKGLLVRMYHADLSNDEKKEAHEKFLKDEVQIIVATVAFGMGIDKPDIRRIIHYGFSRSLEAYVQQVGRAGRDNSNAEAILFFHINDESKIKNILLRENIANNLIETNFQRVEHIVSMFTEASDYAYSTICRRKKIYDYFDETPDTCTDVDVFEREENCGVCFYVKRYDMYLCANCDNCSYYLGEIRGADNAKMGGAHMAGAHTGSTLMAATHMGGAHIAGTHMAGAKVKGVHVDDVGAGPGLKQPWADATALLKKDPRNGVNATLLKSNAPQTVPADQGIDLSAELKTLIGCISSLKGRTGIGVICKVLVKSKEACIIKKGYHNIKEYGNGAHKSTSWWSSFLKVARNDKYIKETLVYGKDLSYLSVGVTPKGEAFIKDSEQRYIVRLPFFLKDKEKKPKTTKGKKKSNTLRNKDEAFEHSYDGEGFGQRNTVRNFEHDFTYSGRGEYVNGGEYANRGEKKFEGEALPPPFMNSLHGRVSHEAEGVYPIKEAIIEKKNNVPDNKYRYFNADKNECRREPQYKEEKLTEEKINDSIMRILLRTRMIEARQQNIPPFQLISDKPLKDICHKRLTSVHLIRKHVDNISPVCPNSFLEKLISGIRGFCLLHDLDMNINLNTASQNMGSAEPVERGTSSLNKFSNLISSFQYDHARDKLGADSSFQSAPPSEMRSGAYGGGGVGSSSLAQRGVALGAINHDHISHGAVNHAQISHSGVVRHYPRMEEEASSFQSAYFNGGARADMQMGAGGTWASHPCGERRHPSGHLLEGAKPLLDCETNLVQSDFVERRVGKETTLSPFGNTAEATSQLHHFSSNDKSRLMDFFNEDIKFIKEGNDLGYNPSASLVGRKRTHQAPIDLANYTFKDEVCRRSNAVQPMHVTHGVAKPSERMIYLNRNDTITRLSTLGKNENAGAARVGGPGMREPHPDDPFVDPSMDPFTDPFTDPFCGRKTMGENYAHVSYDKKKKLDLIDSFSYDYKKQQDEGDRLGGLPGGHGGASSFQDFKRRRF</sequence>
<dbReference type="Pfam" id="PF00271">
    <property type="entry name" value="Helicase_C"/>
    <property type="match status" value="1"/>
</dbReference>
<accession>A0A0D9QKB5</accession>
<dbReference type="RefSeq" id="XP_012337230.1">
    <property type="nucleotide sequence ID" value="XM_012481807.1"/>
</dbReference>
<dbReference type="GO" id="GO:0000724">
    <property type="term" value="P:double-strand break repair via homologous recombination"/>
    <property type="evidence" value="ECO:0007669"/>
    <property type="project" value="TreeGrafter"/>
</dbReference>
<evidence type="ECO:0000256" key="8">
    <source>
        <dbReference type="SAM" id="MobiDB-lite"/>
    </source>
</evidence>
<feature type="region of interest" description="Disordered" evidence="8">
    <location>
        <begin position="1281"/>
        <end position="1308"/>
    </location>
</feature>
<dbReference type="GO" id="GO:0009378">
    <property type="term" value="F:four-way junction helicase activity"/>
    <property type="evidence" value="ECO:0007669"/>
    <property type="project" value="TreeGrafter"/>
</dbReference>
<keyword evidence="3" id="KW-0378">Hydrolase</keyword>
<dbReference type="OMA" id="VHLIRKH"/>
<dbReference type="FunFam" id="3.40.50.300:FF:002059">
    <property type="entry name" value="ADP-dependent DNA helicase RecQ"/>
    <property type="match status" value="1"/>
</dbReference>
<dbReference type="InterPro" id="IPR014001">
    <property type="entry name" value="Helicase_ATP-bd"/>
</dbReference>
<reference evidence="11 12" key="1">
    <citation type="submission" date="2014-03" db="EMBL/GenBank/DDBJ databases">
        <title>The Genome Sequence of Plasmodium fragile nilgiri.</title>
        <authorList>
            <consortium name="The Broad Institute Genomics Platform"/>
            <consortium name="The Broad Institute Genome Sequencing Center for Infectious Disease"/>
            <person name="Neafsey D."/>
            <person name="Duraisingh M."/>
            <person name="Young S.K."/>
            <person name="Zeng Q."/>
            <person name="Gargeya S."/>
            <person name="Abouelleil A."/>
            <person name="Alvarado L."/>
            <person name="Chapman S.B."/>
            <person name="Gainer-Dewar J."/>
            <person name="Goldberg J."/>
            <person name="Griggs A."/>
            <person name="Gujja S."/>
            <person name="Hansen M."/>
            <person name="Howarth C."/>
            <person name="Imamovic A."/>
            <person name="Larimer J."/>
            <person name="Pearson M."/>
            <person name="Poon T.W."/>
            <person name="Priest M."/>
            <person name="Roberts A."/>
            <person name="Saif S."/>
            <person name="Shea T."/>
            <person name="Sykes S."/>
            <person name="Wortman J."/>
            <person name="Nusbaum C."/>
            <person name="Birren B."/>
        </authorList>
    </citation>
    <scope>NUCLEOTIDE SEQUENCE [LARGE SCALE GENOMIC DNA]</scope>
    <source>
        <strain evidence="12">nilgiri</strain>
    </source>
</reference>
<evidence type="ECO:0000256" key="4">
    <source>
        <dbReference type="ARBA" id="ARBA00022806"/>
    </source>
</evidence>
<dbReference type="PANTHER" id="PTHR13710">
    <property type="entry name" value="DNA HELICASE RECQ FAMILY MEMBER"/>
    <property type="match status" value="1"/>
</dbReference>
<evidence type="ECO:0000256" key="2">
    <source>
        <dbReference type="ARBA" id="ARBA00022741"/>
    </source>
</evidence>
<dbReference type="SUPFAM" id="SSF46785">
    <property type="entry name" value="Winged helix' DNA-binding domain"/>
    <property type="match status" value="1"/>
</dbReference>
<dbReference type="VEuPathDB" id="PlasmoDB:AK88_04197"/>
<dbReference type="InterPro" id="IPR010997">
    <property type="entry name" value="HRDC-like_sf"/>
</dbReference>
<keyword evidence="2" id="KW-0547">Nucleotide-binding</keyword>
<dbReference type="GO" id="GO:0006260">
    <property type="term" value="P:DNA replication"/>
    <property type="evidence" value="ECO:0007669"/>
    <property type="project" value="InterPro"/>
</dbReference>
<dbReference type="NCBIfam" id="TIGR00614">
    <property type="entry name" value="recQ_fam"/>
    <property type="match status" value="1"/>
</dbReference>
<dbReference type="SMART" id="SM00956">
    <property type="entry name" value="RQC"/>
    <property type="match status" value="1"/>
</dbReference>
<dbReference type="OrthoDB" id="10261556at2759"/>
<dbReference type="PROSITE" id="PS51194">
    <property type="entry name" value="HELICASE_CTER"/>
    <property type="match status" value="1"/>
</dbReference>
<evidence type="ECO:0000256" key="3">
    <source>
        <dbReference type="ARBA" id="ARBA00022801"/>
    </source>
</evidence>
<dbReference type="Gene3D" id="3.40.50.300">
    <property type="entry name" value="P-loop containing nucleotide triphosphate hydrolases"/>
    <property type="match status" value="2"/>
</dbReference>
<keyword evidence="5" id="KW-0067">ATP-binding</keyword>
<dbReference type="GO" id="GO:0005524">
    <property type="term" value="F:ATP binding"/>
    <property type="evidence" value="ECO:0007669"/>
    <property type="project" value="UniProtKB-KW"/>
</dbReference>
<dbReference type="InterPro" id="IPR018982">
    <property type="entry name" value="RQC_domain"/>
</dbReference>
<feature type="region of interest" description="Disordered" evidence="8">
    <location>
        <begin position="1"/>
        <end position="23"/>
    </location>
</feature>
<gene>
    <name evidence="11" type="ORF">AK88_04197</name>
</gene>
<dbReference type="GO" id="GO:0043138">
    <property type="term" value="F:3'-5' DNA helicase activity"/>
    <property type="evidence" value="ECO:0007669"/>
    <property type="project" value="UniProtKB-EC"/>
</dbReference>
<dbReference type="Pfam" id="PF09382">
    <property type="entry name" value="RQC"/>
    <property type="match status" value="1"/>
</dbReference>
<feature type="domain" description="Helicase ATP-binding" evidence="9">
    <location>
        <begin position="57"/>
        <end position="227"/>
    </location>
</feature>
<dbReference type="GO" id="GO:0003676">
    <property type="term" value="F:nucleic acid binding"/>
    <property type="evidence" value="ECO:0007669"/>
    <property type="project" value="InterPro"/>
</dbReference>
<dbReference type="SMART" id="SM00487">
    <property type="entry name" value="DEXDc"/>
    <property type="match status" value="1"/>
</dbReference>
<dbReference type="InterPro" id="IPR027417">
    <property type="entry name" value="P-loop_NTPase"/>
</dbReference>
<dbReference type="SUPFAM" id="SSF52540">
    <property type="entry name" value="P-loop containing nucleoside triphosphate hydrolases"/>
    <property type="match status" value="1"/>
</dbReference>
<comment type="similarity">
    <text evidence="1">Belongs to the helicase family. RecQ subfamily.</text>
</comment>
<dbReference type="GO" id="GO:0005737">
    <property type="term" value="C:cytoplasm"/>
    <property type="evidence" value="ECO:0007669"/>
    <property type="project" value="TreeGrafter"/>
</dbReference>
<dbReference type="Proteomes" id="UP000054561">
    <property type="component" value="Unassembled WGS sequence"/>
</dbReference>
<dbReference type="EC" id="5.6.2.4" evidence="7"/>
<evidence type="ECO:0000256" key="1">
    <source>
        <dbReference type="ARBA" id="ARBA00005446"/>
    </source>
</evidence>
<dbReference type="GeneID" id="24269511"/>
<dbReference type="Pfam" id="PF00270">
    <property type="entry name" value="DEAD"/>
    <property type="match status" value="1"/>
</dbReference>
<evidence type="ECO:0000256" key="6">
    <source>
        <dbReference type="ARBA" id="ARBA00034617"/>
    </source>
</evidence>
<feature type="compositionally biased region" description="Gly residues" evidence="8">
    <location>
        <begin position="1287"/>
        <end position="1296"/>
    </location>
</feature>
<dbReference type="InterPro" id="IPR036388">
    <property type="entry name" value="WH-like_DNA-bd_sf"/>
</dbReference>
<feature type="domain" description="Helicase C-terminal" evidence="10">
    <location>
        <begin position="265"/>
        <end position="417"/>
    </location>
</feature>
<evidence type="ECO:0000256" key="5">
    <source>
        <dbReference type="ARBA" id="ARBA00022840"/>
    </source>
</evidence>
<comment type="catalytic activity">
    <reaction evidence="6">
        <text>Couples ATP hydrolysis with the unwinding of duplex DNA by translocating in the 3'-5' direction.</text>
        <dbReference type="EC" id="5.6.2.4"/>
    </reaction>
</comment>
<organism evidence="11 12">
    <name type="scientific">Plasmodium fragile</name>
    <dbReference type="NCBI Taxonomy" id="5857"/>
    <lineage>
        <taxon>Eukaryota</taxon>
        <taxon>Sar</taxon>
        <taxon>Alveolata</taxon>
        <taxon>Apicomplexa</taxon>
        <taxon>Aconoidasida</taxon>
        <taxon>Haemosporida</taxon>
        <taxon>Plasmodiidae</taxon>
        <taxon>Plasmodium</taxon>
        <taxon>Plasmodium (Plasmodium)</taxon>
    </lineage>
</organism>
<evidence type="ECO:0000256" key="7">
    <source>
        <dbReference type="ARBA" id="ARBA00034808"/>
    </source>
</evidence>
<proteinExistence type="inferred from homology"/>
<dbReference type="SMART" id="SM00490">
    <property type="entry name" value="HELICc"/>
    <property type="match status" value="1"/>
</dbReference>
<name>A0A0D9QKB5_PLAFR</name>
<evidence type="ECO:0000313" key="11">
    <source>
        <dbReference type="EMBL" id="KJP86146.1"/>
    </source>
</evidence>
<evidence type="ECO:0000313" key="12">
    <source>
        <dbReference type="Proteomes" id="UP000054561"/>
    </source>
</evidence>
<dbReference type="InterPro" id="IPR001650">
    <property type="entry name" value="Helicase_C-like"/>
</dbReference>
<keyword evidence="12" id="KW-1185">Reference proteome</keyword>
<dbReference type="CDD" id="cd17920">
    <property type="entry name" value="DEXHc_RecQ"/>
    <property type="match status" value="1"/>
</dbReference>
<protein>
    <recommendedName>
        <fullName evidence="7">DNA 3'-5' helicase</fullName>
        <ecNumber evidence="7">5.6.2.4</ecNumber>
    </recommendedName>
</protein>
<dbReference type="Gene3D" id="1.10.10.10">
    <property type="entry name" value="Winged helix-like DNA-binding domain superfamily/Winged helix DNA-binding domain"/>
    <property type="match status" value="1"/>
</dbReference>
<dbReference type="GO" id="GO:0005634">
    <property type="term" value="C:nucleus"/>
    <property type="evidence" value="ECO:0007669"/>
    <property type="project" value="TreeGrafter"/>
</dbReference>
<dbReference type="GO" id="GO:0016787">
    <property type="term" value="F:hydrolase activity"/>
    <property type="evidence" value="ECO:0007669"/>
    <property type="project" value="UniProtKB-KW"/>
</dbReference>
<dbReference type="InterPro" id="IPR036390">
    <property type="entry name" value="WH_DNA-bd_sf"/>
</dbReference>
<dbReference type="EMBL" id="KQ001700">
    <property type="protein sequence ID" value="KJP86146.1"/>
    <property type="molecule type" value="Genomic_DNA"/>
</dbReference>
<dbReference type="PROSITE" id="PS51192">
    <property type="entry name" value="HELICASE_ATP_BIND_1"/>
    <property type="match status" value="1"/>
</dbReference>
<keyword evidence="4" id="KW-0347">Helicase</keyword>
<dbReference type="GO" id="GO:0005694">
    <property type="term" value="C:chromosome"/>
    <property type="evidence" value="ECO:0007669"/>
    <property type="project" value="TreeGrafter"/>
</dbReference>
<evidence type="ECO:0000259" key="9">
    <source>
        <dbReference type="PROSITE" id="PS51192"/>
    </source>
</evidence>
<dbReference type="SUPFAM" id="SSF47819">
    <property type="entry name" value="HRDC-like"/>
    <property type="match status" value="1"/>
</dbReference>
<dbReference type="InterPro" id="IPR004589">
    <property type="entry name" value="DNA_helicase_ATP-dep_RecQ"/>
</dbReference>
<evidence type="ECO:0000259" key="10">
    <source>
        <dbReference type="PROSITE" id="PS51194"/>
    </source>
</evidence>
<feature type="compositionally biased region" description="Polar residues" evidence="8">
    <location>
        <begin position="10"/>
        <end position="20"/>
    </location>
</feature>
<dbReference type="PANTHER" id="PTHR13710:SF120">
    <property type="entry name" value="BIFUNCTIONAL 3'-5' EXONUCLEASE_ATP-DEPENDENT HELICASE WRN"/>
    <property type="match status" value="1"/>
</dbReference>